<evidence type="ECO:0000256" key="1">
    <source>
        <dbReference type="SAM" id="Phobius"/>
    </source>
</evidence>
<gene>
    <name evidence="2" type="ORF">J0J69_09345</name>
    <name evidence="3" type="ORF">J0J70_04540</name>
</gene>
<proteinExistence type="predicted"/>
<protein>
    <submittedName>
        <fullName evidence="3">Uncharacterized protein</fullName>
    </submittedName>
</protein>
<dbReference type="RefSeq" id="WP_055243488.1">
    <property type="nucleotide sequence ID" value="NZ_CP071249.1"/>
</dbReference>
<dbReference type="AlphaFoldDB" id="A0A9Q9CSP2"/>
<accession>A0A9Q9CSP2</accession>
<evidence type="ECO:0000313" key="5">
    <source>
        <dbReference type="Proteomes" id="UP001058072"/>
    </source>
</evidence>
<dbReference type="Proteomes" id="UP001058072">
    <property type="component" value="Chromosome"/>
</dbReference>
<feature type="transmembrane region" description="Helical" evidence="1">
    <location>
        <begin position="36"/>
        <end position="56"/>
    </location>
</feature>
<keyword evidence="1" id="KW-0812">Transmembrane</keyword>
<organism evidence="3 5">
    <name type="scientific">Turicibacter bilis</name>
    <dbReference type="NCBI Taxonomy" id="2735723"/>
    <lineage>
        <taxon>Bacteria</taxon>
        <taxon>Bacillati</taxon>
        <taxon>Bacillota</taxon>
        <taxon>Erysipelotrichia</taxon>
        <taxon>Erysipelotrichales</taxon>
        <taxon>Turicibacteraceae</taxon>
        <taxon>Turicibacter</taxon>
    </lineage>
</organism>
<evidence type="ECO:0000313" key="4">
    <source>
        <dbReference type="Proteomes" id="UP001058016"/>
    </source>
</evidence>
<sequence>MSFKRMKGILALFWLVASIVIVVLDINGVINLARNNVLFFGVILSMFVSFQMINYFEKKKQK</sequence>
<dbReference type="Proteomes" id="UP001058016">
    <property type="component" value="Chromosome"/>
</dbReference>
<feature type="transmembrane region" description="Helical" evidence="1">
    <location>
        <begin position="12"/>
        <end position="30"/>
    </location>
</feature>
<evidence type="ECO:0000313" key="2">
    <source>
        <dbReference type="EMBL" id="UUF05286.1"/>
    </source>
</evidence>
<keyword evidence="1" id="KW-1133">Transmembrane helix</keyword>
<reference evidence="3 4" key="1">
    <citation type="submission" date="2021-03" db="EMBL/GenBank/DDBJ databases">
        <title>Comparative Genomics and Metabolomics in the genus Turicibacter.</title>
        <authorList>
            <person name="Maki J."/>
            <person name="Looft T."/>
        </authorList>
    </citation>
    <scope>NUCLEOTIDE SEQUENCE</scope>
    <source>
        <strain evidence="3">ISU324</strain>
        <strain evidence="2 4">MMM721</strain>
    </source>
</reference>
<name>A0A9Q9CSP2_9FIRM</name>
<keyword evidence="4" id="KW-1185">Reference proteome</keyword>
<keyword evidence="1" id="KW-0472">Membrane</keyword>
<evidence type="ECO:0000313" key="3">
    <source>
        <dbReference type="EMBL" id="UUF09262.1"/>
    </source>
</evidence>
<dbReference type="EMBL" id="CP071249">
    <property type="protein sequence ID" value="UUF05286.1"/>
    <property type="molecule type" value="Genomic_DNA"/>
</dbReference>
<dbReference type="EMBL" id="CP071250">
    <property type="protein sequence ID" value="UUF09262.1"/>
    <property type="molecule type" value="Genomic_DNA"/>
</dbReference>